<feature type="transmembrane region" description="Helical" evidence="1">
    <location>
        <begin position="339"/>
        <end position="362"/>
    </location>
</feature>
<evidence type="ECO:0008006" key="4">
    <source>
        <dbReference type="Google" id="ProtNLM"/>
    </source>
</evidence>
<evidence type="ECO:0000313" key="3">
    <source>
        <dbReference type="Proteomes" id="UP001194580"/>
    </source>
</evidence>
<sequence>MAQYPSQQNLIEDGLSSNQTDNPNPGQAIPQAKDTELGQLLLRILNFKPDNEDRNAILENARQYNNTEKMLVEICGKLNRENHTTYSEFLKALLDSEHTTWVPSENISQKTNPIALSLKTAKAIPRAIAVPQIMIEYCIRMAKQEKDFFFVSPVLQSLHELVKLYELHTNLVLNTLRSLAFIPVMKESDIINQAIVAHPLKILWPLRKSSTRSIYRCQSENPVFTCKTNTTDSTTDTENELEMAQLELGENVADETNGHINQDRIFCHDVFQASFDMLWDVSQPQIDHRTLPQFWFPQAFIYTILFKCRTKSKVKVERHDFNLEMLDNPAIKALIDYKWIQRVSLLSVYVIIIVMALVFLVFKFSQLRRNRYCTLYNIIDVVVFALPLLGSVIQILNIVNMNEKGDISVLSFSVLVIFLHCIFELRVKKSICYFVTVIIEITGIWGSFGESLDLEGRAWGFDLIMVFYAVMMTMISLNILIALMNDGFQDAKKTSAMAWIKFKLIHIEEAEAITYNIPGFRNLKCKATWFPKVIYYTATLQQQENYKKYFQKEELRKQLELLLAQQPFSIDEMR</sequence>
<keyword evidence="1" id="KW-1133">Transmembrane helix</keyword>
<proteinExistence type="predicted"/>
<feature type="transmembrane region" description="Helical" evidence="1">
    <location>
        <begin position="460"/>
        <end position="483"/>
    </location>
</feature>
<name>A0AAD4D877_9FUNG</name>
<dbReference type="EMBL" id="JAAAIL010001093">
    <property type="protein sequence ID" value="KAG0271651.1"/>
    <property type="molecule type" value="Genomic_DNA"/>
</dbReference>
<gene>
    <name evidence="2" type="ORF">BGZ95_000503</name>
</gene>
<keyword evidence="1" id="KW-0472">Membrane</keyword>
<dbReference type="AlphaFoldDB" id="A0AAD4D877"/>
<organism evidence="2 3">
    <name type="scientific">Linnemannia exigua</name>
    <dbReference type="NCBI Taxonomy" id="604196"/>
    <lineage>
        <taxon>Eukaryota</taxon>
        <taxon>Fungi</taxon>
        <taxon>Fungi incertae sedis</taxon>
        <taxon>Mucoromycota</taxon>
        <taxon>Mortierellomycotina</taxon>
        <taxon>Mortierellomycetes</taxon>
        <taxon>Mortierellales</taxon>
        <taxon>Mortierellaceae</taxon>
        <taxon>Linnemannia</taxon>
    </lineage>
</organism>
<keyword evidence="3" id="KW-1185">Reference proteome</keyword>
<feature type="transmembrane region" description="Helical" evidence="1">
    <location>
        <begin position="374"/>
        <end position="395"/>
    </location>
</feature>
<keyword evidence="1" id="KW-0812">Transmembrane</keyword>
<evidence type="ECO:0000256" key="1">
    <source>
        <dbReference type="SAM" id="Phobius"/>
    </source>
</evidence>
<comment type="caution">
    <text evidence="2">The sequence shown here is derived from an EMBL/GenBank/DDBJ whole genome shotgun (WGS) entry which is preliminary data.</text>
</comment>
<feature type="transmembrane region" description="Helical" evidence="1">
    <location>
        <begin position="430"/>
        <end position="448"/>
    </location>
</feature>
<evidence type="ECO:0000313" key="2">
    <source>
        <dbReference type="EMBL" id="KAG0271651.1"/>
    </source>
</evidence>
<feature type="transmembrane region" description="Helical" evidence="1">
    <location>
        <begin position="407"/>
        <end position="423"/>
    </location>
</feature>
<accession>A0AAD4D877</accession>
<dbReference type="Proteomes" id="UP001194580">
    <property type="component" value="Unassembled WGS sequence"/>
</dbReference>
<protein>
    <recommendedName>
        <fullName evidence="4">Ion transport domain-containing protein</fullName>
    </recommendedName>
</protein>
<reference evidence="2" key="1">
    <citation type="journal article" date="2020" name="Fungal Divers.">
        <title>Resolving the Mortierellaceae phylogeny through synthesis of multi-gene phylogenetics and phylogenomics.</title>
        <authorList>
            <person name="Vandepol N."/>
            <person name="Liber J."/>
            <person name="Desiro A."/>
            <person name="Na H."/>
            <person name="Kennedy M."/>
            <person name="Barry K."/>
            <person name="Grigoriev I.V."/>
            <person name="Miller A.N."/>
            <person name="O'Donnell K."/>
            <person name="Stajich J.E."/>
            <person name="Bonito G."/>
        </authorList>
    </citation>
    <scope>NUCLEOTIDE SEQUENCE</scope>
    <source>
        <strain evidence="2">NRRL 28262</strain>
    </source>
</reference>